<dbReference type="GO" id="GO:0032588">
    <property type="term" value="C:trans-Golgi network membrane"/>
    <property type="evidence" value="ECO:0007669"/>
    <property type="project" value="TreeGrafter"/>
</dbReference>
<protein>
    <recommendedName>
        <fullName evidence="5">Secretory carrier-associated membrane protein</fullName>
        <shortName evidence="5">Secretory carrier membrane protein</shortName>
    </recommendedName>
</protein>
<keyword evidence="3 5" id="KW-1133">Transmembrane helix</keyword>
<keyword evidence="2 5" id="KW-0812">Transmembrane</keyword>
<dbReference type="PANTHER" id="PTHR10687:SF2">
    <property type="entry name" value="SECRETORY CARRIER-ASSOCIATED MEMBRANE PROTEIN"/>
    <property type="match status" value="1"/>
</dbReference>
<accession>A0A834XSF2</accession>
<proteinExistence type="inferred from homology"/>
<evidence type="ECO:0000256" key="1">
    <source>
        <dbReference type="ARBA" id="ARBA00004141"/>
    </source>
</evidence>
<keyword evidence="8" id="KW-1185">Reference proteome</keyword>
<evidence type="ECO:0000256" key="2">
    <source>
        <dbReference type="ARBA" id="ARBA00022692"/>
    </source>
</evidence>
<dbReference type="Pfam" id="PF04144">
    <property type="entry name" value="SCAMP"/>
    <property type="match status" value="1"/>
</dbReference>
<feature type="transmembrane region" description="Helical" evidence="5">
    <location>
        <begin position="174"/>
        <end position="197"/>
    </location>
</feature>
<comment type="subcellular location">
    <subcellularLocation>
        <location evidence="1 5">Membrane</location>
        <topology evidence="1 5">Multi-pass membrane protein</topology>
    </subcellularLocation>
</comment>
<evidence type="ECO:0000313" key="7">
    <source>
        <dbReference type="EMBL" id="KAF7991707.1"/>
    </source>
</evidence>
<dbReference type="GO" id="GO:0055038">
    <property type="term" value="C:recycling endosome membrane"/>
    <property type="evidence" value="ECO:0007669"/>
    <property type="project" value="TreeGrafter"/>
</dbReference>
<keyword evidence="4 5" id="KW-0472">Membrane</keyword>
<dbReference type="PANTHER" id="PTHR10687">
    <property type="entry name" value="SECRETORY CARRIER-ASSOCIATED MEMBRANE PROTEIN SCAMP"/>
    <property type="match status" value="1"/>
</dbReference>
<evidence type="ECO:0000256" key="6">
    <source>
        <dbReference type="SAM" id="MobiDB-lite"/>
    </source>
</evidence>
<dbReference type="Proteomes" id="UP000639338">
    <property type="component" value="Unassembled WGS sequence"/>
</dbReference>
<dbReference type="InterPro" id="IPR007273">
    <property type="entry name" value="SCAMP"/>
</dbReference>
<evidence type="ECO:0000256" key="4">
    <source>
        <dbReference type="ARBA" id="ARBA00023136"/>
    </source>
</evidence>
<evidence type="ECO:0000256" key="5">
    <source>
        <dbReference type="RuleBase" id="RU363122"/>
    </source>
</evidence>
<dbReference type="GO" id="GO:0015031">
    <property type="term" value="P:protein transport"/>
    <property type="evidence" value="ECO:0007669"/>
    <property type="project" value="InterPro"/>
</dbReference>
<organism evidence="7 8">
    <name type="scientific">Aphidius gifuensis</name>
    <name type="common">Parasitoid wasp</name>
    <dbReference type="NCBI Taxonomy" id="684658"/>
    <lineage>
        <taxon>Eukaryota</taxon>
        <taxon>Metazoa</taxon>
        <taxon>Ecdysozoa</taxon>
        <taxon>Arthropoda</taxon>
        <taxon>Hexapoda</taxon>
        <taxon>Insecta</taxon>
        <taxon>Pterygota</taxon>
        <taxon>Neoptera</taxon>
        <taxon>Endopterygota</taxon>
        <taxon>Hymenoptera</taxon>
        <taxon>Apocrita</taxon>
        <taxon>Ichneumonoidea</taxon>
        <taxon>Braconidae</taxon>
        <taxon>Aphidiinae</taxon>
        <taxon>Aphidius</taxon>
    </lineage>
</organism>
<comment type="similarity">
    <text evidence="5">Belongs to the SCAMP family.</text>
</comment>
<feature type="region of interest" description="Disordered" evidence="6">
    <location>
        <begin position="1"/>
        <end position="121"/>
    </location>
</feature>
<dbReference type="OrthoDB" id="242866at2759"/>
<feature type="compositionally biased region" description="Polar residues" evidence="6">
    <location>
        <begin position="73"/>
        <end position="84"/>
    </location>
</feature>
<dbReference type="EMBL" id="JACMRX010000004">
    <property type="protein sequence ID" value="KAF7991707.1"/>
    <property type="molecule type" value="Genomic_DNA"/>
</dbReference>
<feature type="compositionally biased region" description="Polar residues" evidence="6">
    <location>
        <begin position="51"/>
        <end position="61"/>
    </location>
</feature>
<feature type="transmembrane region" description="Helical" evidence="5">
    <location>
        <begin position="279"/>
        <end position="302"/>
    </location>
</feature>
<feature type="compositionally biased region" description="Low complexity" evidence="6">
    <location>
        <begin position="104"/>
        <end position="117"/>
    </location>
</feature>
<evidence type="ECO:0000256" key="3">
    <source>
        <dbReference type="ARBA" id="ARBA00022989"/>
    </source>
</evidence>
<evidence type="ECO:0000313" key="8">
    <source>
        <dbReference type="Proteomes" id="UP000639338"/>
    </source>
</evidence>
<sequence length="357" mass="40114">MSGFEENPFGEPTVNDPFSDPSVRRTPAAAVPQSGIEDYNPFADPPVHGNAQGTNSQQVRGASNPPMYGGVGATQQPATLQPTVQEPPPLYTRNPQQTVPPKLSPTLQQQPTSQPQTGADWRARREEEIRNSNYYPGRNNWPPLPEQCCFQPCFYQDIDVEIDTEFQNIVRQLYYLWLFHFSVLCLNLVGQLANMLITADIQSLLMAIVWIFILAPFSFVCWFRPGYKAFKTDSSINFMVFFFMFTFQLVITSFQALGWSGPGICGLFYIVPAFKASRFLGVMMIPITAGFFVSAFGMFLMLTKVHRIYRSSSASVAKAQQEFTTNFMQNEHVRSAASEVATNAIRTQVSNATQPRF</sequence>
<keyword evidence="5" id="KW-0813">Transport</keyword>
<comment type="caution">
    <text evidence="7">The sequence shown here is derived from an EMBL/GenBank/DDBJ whole genome shotgun (WGS) entry which is preliminary data.</text>
</comment>
<feature type="transmembrane region" description="Helical" evidence="5">
    <location>
        <begin position="203"/>
        <end position="223"/>
    </location>
</feature>
<reference evidence="7 8" key="1">
    <citation type="submission" date="2020-08" db="EMBL/GenBank/DDBJ databases">
        <title>Aphidius gifuensis genome sequencing and assembly.</title>
        <authorList>
            <person name="Du Z."/>
        </authorList>
    </citation>
    <scope>NUCLEOTIDE SEQUENCE [LARGE SCALE GENOMIC DNA]</scope>
    <source>
        <strain evidence="7">YNYX2018</strain>
        <tissue evidence="7">Adults</tissue>
    </source>
</reference>
<dbReference type="AlphaFoldDB" id="A0A834XSF2"/>
<name>A0A834XSF2_APHGI</name>
<gene>
    <name evidence="7" type="ORF">HCN44_010508</name>
</gene>
<feature type="transmembrane region" description="Helical" evidence="5">
    <location>
        <begin position="235"/>
        <end position="259"/>
    </location>
</feature>